<name>A0ABY4U6T2_9SPHN</name>
<gene>
    <name evidence="2" type="ORF">NCF85_15200</name>
</gene>
<feature type="region of interest" description="Disordered" evidence="1">
    <location>
        <begin position="1"/>
        <end position="22"/>
    </location>
</feature>
<protein>
    <submittedName>
        <fullName evidence="2">Uncharacterized protein</fullName>
    </submittedName>
</protein>
<proteinExistence type="predicted"/>
<evidence type="ECO:0000313" key="3">
    <source>
        <dbReference type="Proteomes" id="UP001056619"/>
    </source>
</evidence>
<evidence type="ECO:0000313" key="2">
    <source>
        <dbReference type="EMBL" id="USA61382.1"/>
    </source>
</evidence>
<keyword evidence="3" id="KW-1185">Reference proteome</keyword>
<sequence length="85" mass="8842">MRHDLIGGRALGGVDRPHPPKPDMAIGEAGEAEGFLLPILALDRDAAALRIDSYHAGGVLIQSPRASIVAGEMNPVSGALLLHDL</sequence>
<accession>A0ABY4U6T2</accession>
<dbReference type="EMBL" id="CP098494">
    <property type="protein sequence ID" value="USA61382.1"/>
    <property type="molecule type" value="Genomic_DNA"/>
</dbReference>
<organism evidence="2 3">
    <name type="scientific">Qipengyuania citrea</name>
    <dbReference type="NCBI Taxonomy" id="225971"/>
    <lineage>
        <taxon>Bacteria</taxon>
        <taxon>Pseudomonadati</taxon>
        <taxon>Pseudomonadota</taxon>
        <taxon>Alphaproteobacteria</taxon>
        <taxon>Sphingomonadales</taxon>
        <taxon>Erythrobacteraceae</taxon>
        <taxon>Qipengyuania</taxon>
    </lineage>
</organism>
<dbReference type="Proteomes" id="UP001056619">
    <property type="component" value="Chromosome"/>
</dbReference>
<dbReference type="RefSeq" id="WP_301642055.1">
    <property type="nucleotide sequence ID" value="NZ_CP098494.1"/>
</dbReference>
<evidence type="ECO:0000256" key="1">
    <source>
        <dbReference type="SAM" id="MobiDB-lite"/>
    </source>
</evidence>
<reference evidence="2 3" key="1">
    <citation type="submission" date="2022-06" db="EMBL/GenBank/DDBJ databases">
        <authorList>
            <person name="Liu G."/>
        </authorList>
    </citation>
    <scope>NUCLEOTIDE SEQUENCE [LARGE SCALE GENOMIC DNA]</scope>
    <source>
        <strain evidence="2 3">E4</strain>
    </source>
</reference>